<dbReference type="STRING" id="365046.Rta_00840"/>
<organism evidence="1 2">
    <name type="scientific">Ramlibacter tataouinensis (strain ATCC BAA-407 / DSM 14655 / LMG 21543 / TTB310)</name>
    <dbReference type="NCBI Taxonomy" id="365046"/>
    <lineage>
        <taxon>Bacteria</taxon>
        <taxon>Pseudomonadati</taxon>
        <taxon>Pseudomonadota</taxon>
        <taxon>Betaproteobacteria</taxon>
        <taxon>Burkholderiales</taxon>
        <taxon>Comamonadaceae</taxon>
        <taxon>Ramlibacter</taxon>
    </lineage>
</organism>
<sequence length="97" mass="10453">MRVHRSFDRARPARQHHRTMKLHPLRLPIAIAATAAALAATAQPAGNAFNDPFLLRGCVNSREQALALEQAVGLVDDVMGVINQLSWPGRPAPAGAR</sequence>
<evidence type="ECO:0000313" key="1">
    <source>
        <dbReference type="EMBL" id="AEG91145.1"/>
    </source>
</evidence>
<evidence type="ECO:0000313" key="2">
    <source>
        <dbReference type="Proteomes" id="UP000008385"/>
    </source>
</evidence>
<reference evidence="1 2" key="2">
    <citation type="journal article" date="2011" name="PLoS ONE">
        <title>The Cyst-Dividing Bacterium Ramlibacter tataouinensis TTB310 Genome Reveals a Well-Stocked Toolbox for Adaptation to a Desert Environment.</title>
        <authorList>
            <person name="De Luca G."/>
            <person name="Barakat M."/>
            <person name="Ortet P."/>
            <person name="Fochesato S."/>
            <person name="Jourlin-Castelli C."/>
            <person name="Ansaldi M."/>
            <person name="Py B."/>
            <person name="Fichant G."/>
            <person name="Coutinho P.M."/>
            <person name="Voulhoux R."/>
            <person name="Bastien O."/>
            <person name="Marechal E."/>
            <person name="Henrissat B."/>
            <person name="Quentin Y."/>
            <person name="Noirot P."/>
            <person name="Filloux A."/>
            <person name="Mejean V."/>
            <person name="Dubow M.S."/>
            <person name="Barras F."/>
            <person name="Barbe V."/>
            <person name="Weissenbach J."/>
            <person name="Mihalcescu I."/>
            <person name="Vermeglio A."/>
            <person name="Achouak W."/>
            <person name="Heulin T."/>
        </authorList>
    </citation>
    <scope>NUCLEOTIDE SEQUENCE [LARGE SCALE GENOMIC DNA]</scope>
    <source>
        <strain evidence="2">ATCC BAA-407 / DSM 14655 / LMG 21543 / TTB310</strain>
    </source>
</reference>
<gene>
    <name evidence="1" type="ordered locus">Rta_00840</name>
</gene>
<dbReference type="HOGENOM" id="CLU_2344630_0_0_4"/>
<dbReference type="AlphaFoldDB" id="F5Y2H1"/>
<keyword evidence="2" id="KW-1185">Reference proteome</keyword>
<dbReference type="KEGG" id="rta:Rta_00840"/>
<protein>
    <recommendedName>
        <fullName evidence="3">BON domain-containing protein</fullName>
    </recommendedName>
</protein>
<accession>F5Y2H1</accession>
<name>F5Y2H1_RAMTT</name>
<proteinExistence type="predicted"/>
<dbReference type="Proteomes" id="UP000008385">
    <property type="component" value="Chromosome"/>
</dbReference>
<reference evidence="2" key="1">
    <citation type="submission" date="2006-01" db="EMBL/GenBank/DDBJ databases">
        <title>Genome of the cyst-dividing bacterium Ramlibacter tataouinensis.</title>
        <authorList>
            <person name="Barakat M."/>
            <person name="Ortet P."/>
            <person name="De Luca G."/>
            <person name="Jourlin-Castelli C."/>
            <person name="Ansaldi M."/>
            <person name="Py B."/>
            <person name="Fichant G."/>
            <person name="Coutinho P."/>
            <person name="Voulhoux R."/>
            <person name="Bastien O."/>
            <person name="Roy S."/>
            <person name="Marechal E."/>
            <person name="Henrissat B."/>
            <person name="Quentin Y."/>
            <person name="Noirot P."/>
            <person name="Filloux A."/>
            <person name="Mejean V."/>
            <person name="DuBow M."/>
            <person name="Barras F."/>
            <person name="Heulin T."/>
        </authorList>
    </citation>
    <scope>NUCLEOTIDE SEQUENCE [LARGE SCALE GENOMIC DNA]</scope>
    <source>
        <strain evidence="2">ATCC BAA-407 / DSM 14655 / LMG 21543 / TTB310</strain>
    </source>
</reference>
<dbReference type="PATRIC" id="fig|365046.3.peg.87"/>
<dbReference type="EMBL" id="CP000245">
    <property type="protein sequence ID" value="AEG91145.1"/>
    <property type="molecule type" value="Genomic_DNA"/>
</dbReference>
<evidence type="ECO:0008006" key="3">
    <source>
        <dbReference type="Google" id="ProtNLM"/>
    </source>
</evidence>